<feature type="region of interest" description="Disordered" evidence="1">
    <location>
        <begin position="1"/>
        <end position="20"/>
    </location>
</feature>
<dbReference type="InterPro" id="IPR036890">
    <property type="entry name" value="HATPase_C_sf"/>
</dbReference>
<dbReference type="Pfam" id="PF13589">
    <property type="entry name" value="HATPase_c_3"/>
    <property type="match status" value="1"/>
</dbReference>
<dbReference type="GO" id="GO:0016301">
    <property type="term" value="F:kinase activity"/>
    <property type="evidence" value="ECO:0007669"/>
    <property type="project" value="UniProtKB-KW"/>
</dbReference>
<sequence>MSVWTRDVPVEGTTELPPDPRALDALGRNHSLETALADLVDNSIDADADRIRIRFIRHRTRLVGLYVVDNGTGIRPDTIDAAMTVGGRRDYSGTDLGRFGVGLKAASFSQAASLTVMSRAAGHPPVGRRWLLNGNRRDYRCDIVTSDFAAAELDRNWPVPTTPSGTVVRWDDVVGFPSTDDPAQVEEFLTRTISHLQGHLGLTFHRIITRRNIRISIDVEDTGLGAGIASTVNALDPFAYPGTPPGWPKELRADLDGNPVVLRCHIWPGRSNLPQYRLPGGAEQRQGLYVYRHDRLLHAGGWEGVHAADRRLQLARVEIDIDGDTPGLFTMNPEKTRVTAGPRFAGTVARARADDGTDITTYLQAAEATWTTTNQRTTARRRPVVPPGRGLHPKVTREIRDELPQLTDEPVNILWKALPDNQFIEVDRETNTLWLNRNYRAALLGGRRGGLNDLPVLKTLLYLLAENTFQGAHLGPRDKDNIELWQGLLTTAARAERAAYEERR</sequence>
<accession>A0A1C6RKY2</accession>
<dbReference type="SUPFAM" id="SSF55874">
    <property type="entry name" value="ATPase domain of HSP90 chaperone/DNA topoisomerase II/histidine kinase"/>
    <property type="match status" value="1"/>
</dbReference>
<proteinExistence type="predicted"/>
<dbReference type="AlphaFoldDB" id="A0A1C6RKY2"/>
<evidence type="ECO:0000313" key="2">
    <source>
        <dbReference type="EMBL" id="SCL17696.1"/>
    </source>
</evidence>
<dbReference type="Gene3D" id="3.30.565.10">
    <property type="entry name" value="Histidine kinase-like ATPase, C-terminal domain"/>
    <property type="match status" value="1"/>
</dbReference>
<dbReference type="EMBL" id="FMHU01000001">
    <property type="protein sequence ID" value="SCL17696.1"/>
    <property type="molecule type" value="Genomic_DNA"/>
</dbReference>
<gene>
    <name evidence="2" type="ORF">GA0074694_2100</name>
</gene>
<dbReference type="RefSeq" id="WP_091456081.1">
    <property type="nucleotide sequence ID" value="NZ_FMHU01000001.1"/>
</dbReference>
<evidence type="ECO:0000313" key="3">
    <source>
        <dbReference type="Proteomes" id="UP000198906"/>
    </source>
</evidence>
<keyword evidence="2" id="KW-0808">Transferase</keyword>
<organism evidence="2 3">
    <name type="scientific">Micromonospora inyonensis</name>
    <dbReference type="NCBI Taxonomy" id="47866"/>
    <lineage>
        <taxon>Bacteria</taxon>
        <taxon>Bacillati</taxon>
        <taxon>Actinomycetota</taxon>
        <taxon>Actinomycetes</taxon>
        <taxon>Micromonosporales</taxon>
        <taxon>Micromonosporaceae</taxon>
        <taxon>Micromonospora</taxon>
    </lineage>
</organism>
<evidence type="ECO:0000256" key="1">
    <source>
        <dbReference type="SAM" id="MobiDB-lite"/>
    </source>
</evidence>
<dbReference type="STRING" id="47866.GA0074694_2100"/>
<feature type="region of interest" description="Disordered" evidence="1">
    <location>
        <begin position="372"/>
        <end position="392"/>
    </location>
</feature>
<name>A0A1C6RKY2_9ACTN</name>
<keyword evidence="2" id="KW-0418">Kinase</keyword>
<keyword evidence="3" id="KW-1185">Reference proteome</keyword>
<protein>
    <submittedName>
        <fullName evidence="2">Histidine kinase-, DNA gyrase B-, and HSP90-like ATPase</fullName>
    </submittedName>
</protein>
<dbReference type="Proteomes" id="UP000198906">
    <property type="component" value="Unassembled WGS sequence"/>
</dbReference>
<reference evidence="3" key="1">
    <citation type="submission" date="2016-06" db="EMBL/GenBank/DDBJ databases">
        <authorList>
            <person name="Varghese N."/>
        </authorList>
    </citation>
    <scope>NUCLEOTIDE SEQUENCE [LARGE SCALE GENOMIC DNA]</scope>
    <source>
        <strain evidence="3">DSM 46123</strain>
    </source>
</reference>